<organism evidence="2 3">
    <name type="scientific">Trichogramma kaykai</name>
    <dbReference type="NCBI Taxonomy" id="54128"/>
    <lineage>
        <taxon>Eukaryota</taxon>
        <taxon>Metazoa</taxon>
        <taxon>Ecdysozoa</taxon>
        <taxon>Arthropoda</taxon>
        <taxon>Hexapoda</taxon>
        <taxon>Insecta</taxon>
        <taxon>Pterygota</taxon>
        <taxon>Neoptera</taxon>
        <taxon>Endopterygota</taxon>
        <taxon>Hymenoptera</taxon>
        <taxon>Apocrita</taxon>
        <taxon>Proctotrupomorpha</taxon>
        <taxon>Chalcidoidea</taxon>
        <taxon>Trichogrammatidae</taxon>
        <taxon>Trichogramma</taxon>
    </lineage>
</organism>
<keyword evidence="3" id="KW-1185">Reference proteome</keyword>
<gene>
    <name evidence="2" type="ORF">TKK_005273</name>
</gene>
<dbReference type="EMBL" id="JBJJXI010000045">
    <property type="protein sequence ID" value="KAL3401428.1"/>
    <property type="molecule type" value="Genomic_DNA"/>
</dbReference>
<protein>
    <recommendedName>
        <fullName evidence="1">Reverse transcriptase Ty1/copia-type domain-containing protein</fullName>
    </recommendedName>
</protein>
<evidence type="ECO:0000313" key="3">
    <source>
        <dbReference type="Proteomes" id="UP001627154"/>
    </source>
</evidence>
<dbReference type="Proteomes" id="UP001627154">
    <property type="component" value="Unassembled WGS sequence"/>
</dbReference>
<name>A0ABD2X989_9HYME</name>
<evidence type="ECO:0000313" key="2">
    <source>
        <dbReference type="EMBL" id="KAL3401428.1"/>
    </source>
</evidence>
<evidence type="ECO:0000259" key="1">
    <source>
        <dbReference type="Pfam" id="PF07727"/>
    </source>
</evidence>
<reference evidence="2 3" key="1">
    <citation type="journal article" date="2024" name="bioRxiv">
        <title>A reference genome for Trichogramma kaykai: A tiny desert-dwelling parasitoid wasp with competing sex-ratio distorters.</title>
        <authorList>
            <person name="Culotta J."/>
            <person name="Lindsey A.R."/>
        </authorList>
    </citation>
    <scope>NUCLEOTIDE SEQUENCE [LARGE SCALE GENOMIC DNA]</scope>
    <source>
        <strain evidence="2 3">KSX58</strain>
    </source>
</reference>
<dbReference type="Pfam" id="PF07727">
    <property type="entry name" value="RVT_2"/>
    <property type="match status" value="1"/>
</dbReference>
<accession>A0ABD2X989</accession>
<dbReference type="AlphaFoldDB" id="A0ABD2X989"/>
<proteinExistence type="predicted"/>
<comment type="caution">
    <text evidence="2">The sequence shown here is derived from an EMBL/GenBank/DDBJ whole genome shotgun (WGS) entry which is preliminary data.</text>
</comment>
<dbReference type="InterPro" id="IPR013103">
    <property type="entry name" value="RVT_2"/>
</dbReference>
<feature type="domain" description="Reverse transcriptase Ty1/copia-type" evidence="1">
    <location>
        <begin position="23"/>
        <end position="193"/>
    </location>
</feature>
<sequence>MLCRDKEQWKLAIQEELDSLRNNNTWEIIDRPPKAEVIDTKWVFKVKLDSSGNIDRYKARLCARGFKQQQGINYEETYAPVVRYESLRVLFAVAARLNLEMTQFDVKTAFLYGELEEEILIEIPVGLDIPERSRKACRLKKALYGLKQTSRCWNKRFSGFLSMHGFVRCESEWSVFTCKDGDGVMFLALFVDDGCDVVAA</sequence>